<reference evidence="10" key="2">
    <citation type="submission" date="2025-08" db="UniProtKB">
        <authorList>
            <consortium name="RefSeq"/>
        </authorList>
    </citation>
    <scope>IDENTIFICATION</scope>
    <source>
        <tissue evidence="10">Blood</tissue>
    </source>
</reference>
<comment type="subcellular location">
    <subcellularLocation>
        <location evidence="1 6">Membrane</location>
        <topology evidence="1 6">Multi-pass membrane protein</topology>
    </subcellularLocation>
</comment>
<dbReference type="GO" id="GO:0005886">
    <property type="term" value="C:plasma membrane"/>
    <property type="evidence" value="ECO:0007669"/>
    <property type="project" value="InterPro"/>
</dbReference>
<keyword evidence="4 6" id="KW-1133">Transmembrane helix</keyword>
<accession>A0A3Q7MDI9</accession>
<feature type="transmembrane region" description="Helical" evidence="6">
    <location>
        <begin position="438"/>
        <end position="457"/>
    </location>
</feature>
<proteinExistence type="inferred from homology"/>
<feature type="transmembrane region" description="Helical" evidence="6">
    <location>
        <begin position="356"/>
        <end position="378"/>
    </location>
</feature>
<gene>
    <name evidence="10" type="primary">LOC112806729</name>
</gene>
<evidence type="ECO:0000256" key="1">
    <source>
        <dbReference type="ARBA" id="ARBA00004141"/>
    </source>
</evidence>
<evidence type="ECO:0000256" key="7">
    <source>
        <dbReference type="SAM" id="MobiDB-lite"/>
    </source>
</evidence>
<dbReference type="Proteomes" id="UP000286641">
    <property type="component" value="Unplaced"/>
</dbReference>
<dbReference type="PANTHER" id="PTHR23302:SF45">
    <property type="entry name" value="TRANSMEMBRANE CHANNEL-LIKE PROTEIN 4"/>
    <property type="match status" value="1"/>
</dbReference>
<name>A0A3Q7MDI9_CALUR</name>
<organism evidence="9 10">
    <name type="scientific">Callorhinus ursinus</name>
    <name type="common">Northern fur seal</name>
    <dbReference type="NCBI Taxonomy" id="34884"/>
    <lineage>
        <taxon>Eukaryota</taxon>
        <taxon>Metazoa</taxon>
        <taxon>Chordata</taxon>
        <taxon>Craniata</taxon>
        <taxon>Vertebrata</taxon>
        <taxon>Euteleostomi</taxon>
        <taxon>Mammalia</taxon>
        <taxon>Eutheria</taxon>
        <taxon>Laurasiatheria</taxon>
        <taxon>Carnivora</taxon>
        <taxon>Caniformia</taxon>
        <taxon>Pinnipedia</taxon>
        <taxon>Otariidae</taxon>
        <taxon>Callorhinus</taxon>
    </lineage>
</organism>
<keyword evidence="3 6" id="KW-0812">Transmembrane</keyword>
<dbReference type="RefSeq" id="XP_025704903.1">
    <property type="nucleotide sequence ID" value="XM_025849118.1"/>
</dbReference>
<keyword evidence="5 6" id="KW-0472">Membrane</keyword>
<feature type="transmembrane region" description="Helical" evidence="6">
    <location>
        <begin position="581"/>
        <end position="601"/>
    </location>
</feature>
<feature type="transmembrane region" description="Helical" evidence="6">
    <location>
        <begin position="776"/>
        <end position="800"/>
    </location>
</feature>
<comment type="similarity">
    <text evidence="2 6">Belongs to the TMC family.</text>
</comment>
<evidence type="ECO:0000313" key="10">
    <source>
        <dbReference type="RefSeq" id="XP_025704903.1"/>
    </source>
</evidence>
<evidence type="ECO:0000256" key="5">
    <source>
        <dbReference type="ARBA" id="ARBA00023136"/>
    </source>
</evidence>
<evidence type="ECO:0000256" key="3">
    <source>
        <dbReference type="ARBA" id="ARBA00022692"/>
    </source>
</evidence>
<evidence type="ECO:0000256" key="6">
    <source>
        <dbReference type="RuleBase" id="RU310713"/>
    </source>
</evidence>
<dbReference type="GO" id="GO:0008381">
    <property type="term" value="F:mechanosensitive monoatomic ion channel activity"/>
    <property type="evidence" value="ECO:0007669"/>
    <property type="project" value="TreeGrafter"/>
</dbReference>
<protein>
    <recommendedName>
        <fullName evidence="6">Transmembrane channel-like protein</fullName>
    </recommendedName>
</protein>
<keyword evidence="9" id="KW-1185">Reference proteome</keyword>
<dbReference type="InterPro" id="IPR038900">
    <property type="entry name" value="TMC"/>
</dbReference>
<evidence type="ECO:0000256" key="4">
    <source>
        <dbReference type="ARBA" id="ARBA00022989"/>
    </source>
</evidence>
<evidence type="ECO:0000256" key="2">
    <source>
        <dbReference type="ARBA" id="ARBA00006510"/>
    </source>
</evidence>
<dbReference type="InParanoid" id="A0A3Q7MDI9"/>
<feature type="domain" description="TMC" evidence="8">
    <location>
        <begin position="662"/>
        <end position="772"/>
    </location>
</feature>
<dbReference type="Pfam" id="PF07810">
    <property type="entry name" value="TMC"/>
    <property type="match status" value="1"/>
</dbReference>
<dbReference type="PANTHER" id="PTHR23302">
    <property type="entry name" value="TRANSMEMBRANE CHANNEL-RELATED"/>
    <property type="match status" value="1"/>
</dbReference>
<feature type="transmembrane region" description="Helical" evidence="6">
    <location>
        <begin position="613"/>
        <end position="636"/>
    </location>
</feature>
<feature type="transmembrane region" description="Helical" evidence="6">
    <location>
        <begin position="6"/>
        <end position="22"/>
    </location>
</feature>
<dbReference type="AlphaFoldDB" id="A0A3Q7MDI9"/>
<sequence>MSPEEWTYLVVLLISIPIGFLFKKAGPGLKRWGAAAVGLGLTLFTCGPHTLHSLITILGTWALIQAQPCSCHALALAWTFSYLLFFRALSLLGLPTPTPFTNAVQLLLTLKYNPSASSGVCSVPERELSASPARSRGAHVGRKPFLKLVSLASEVQDLHLAQRKEMASGFSKGPSLGLLPDVPSLMETLSYSYCYVGIMTGRRGWGLGLLGPPSPCCPAPGPSLSSVLNELPSAATLRYRGPGVLPWGASEEEEEDGERNIQAIAEATQKELEEPLPSRELPWPMQARRAHRQSHARDQVAQGSGSRSAQWALRLRRSKEKMKAGLRTLQPWSWTLKRIGGQFGAGTESYFSLLRFLLLLNVLASVLKACMTLLPTWLEGTPPGPPGPGISSPCGFYNPNPQGLVTFPTHLFNLLSGEGFLEWSPLFYGFYPPRPRLAVTYLCSVFVIGLLYLLLILHRSVSGLKQTLLAESGTLTSYSHRVFTAWDFGLCGDVHVRLRQRSILYELQVELEEAVVRRQAAVRTLGQQARVWSVRILLNLLVIALLGAAFYGVYWATGATVELQEMPPVQQMPLLKLGVDYLPSIFISGVNFLLPPVFKLIAPLEGYTRSRQIVFILLRTVFLRLASLLVLLFSLWDQITCGGKAEAEECKICGYNFKELPCWETRLGQEMYRLLLFDLLTGVAVMLLIQFPRKLLCGLCPGALGRVVGTQEFQVPDEVLGLIYAQTVVWVGSFFCPLLPLLNTAKFLLLFCLKKLTLFSTCSPASRTFRASTANFFFPMVLLLGLAISAVPVLYSIFLIPPSKLCGPFQGQSSIWAQIPESISSLPQTVQNFLFFLGTQAFAVPLLLISSILMAYTVALANSYGRLISELKRQIETEARNKVFLAQRAVALSSANGAP</sequence>
<feature type="region of interest" description="Disordered" evidence="7">
    <location>
        <begin position="286"/>
        <end position="309"/>
    </location>
</feature>
<reference key="1">
    <citation type="submission" date="2019-01" db="UniProtKB">
        <authorList>
            <consortium name="RefSeq"/>
        </authorList>
    </citation>
    <scope>IDENTIFICATION</scope>
</reference>
<feature type="transmembrane region" description="Helical" evidence="6">
    <location>
        <begin position="76"/>
        <end position="94"/>
    </location>
</feature>
<evidence type="ECO:0000313" key="9">
    <source>
        <dbReference type="Proteomes" id="UP000286641"/>
    </source>
</evidence>
<feature type="transmembrane region" description="Helical" evidence="6">
    <location>
        <begin position="34"/>
        <end position="64"/>
    </location>
</feature>
<feature type="transmembrane region" description="Helical" evidence="6">
    <location>
        <begin position="842"/>
        <end position="864"/>
    </location>
</feature>
<dbReference type="InterPro" id="IPR012496">
    <property type="entry name" value="TMC_dom"/>
</dbReference>
<dbReference type="CTD" id="147798"/>
<evidence type="ECO:0000259" key="8">
    <source>
        <dbReference type="Pfam" id="PF07810"/>
    </source>
</evidence>
<feature type="transmembrane region" description="Helical" evidence="6">
    <location>
        <begin position="536"/>
        <end position="556"/>
    </location>
</feature>